<evidence type="ECO:0000259" key="7">
    <source>
        <dbReference type="PROSITE" id="PS50110"/>
    </source>
</evidence>
<dbReference type="SMART" id="SM00448">
    <property type="entry name" value="REC"/>
    <property type="match status" value="1"/>
</dbReference>
<reference evidence="8 9" key="1">
    <citation type="submission" date="2019-05" db="EMBL/GenBank/DDBJ databases">
        <title>Panacibacter sp. strain 17mud1-8 Genome sequencing and assembly.</title>
        <authorList>
            <person name="Chhetri G."/>
        </authorList>
    </citation>
    <scope>NUCLEOTIDE SEQUENCE [LARGE SCALE GENOMIC DNA]</scope>
    <source>
        <strain evidence="8 9">17mud1-8</strain>
    </source>
</reference>
<dbReference type="CDD" id="cd06170">
    <property type="entry name" value="LuxR_C_like"/>
    <property type="match status" value="1"/>
</dbReference>
<evidence type="ECO:0000256" key="4">
    <source>
        <dbReference type="ARBA" id="ARBA00023163"/>
    </source>
</evidence>
<dbReference type="InterPro" id="IPR016032">
    <property type="entry name" value="Sig_transdc_resp-reg_C-effctor"/>
</dbReference>
<dbReference type="SUPFAM" id="SSF52172">
    <property type="entry name" value="CheY-like"/>
    <property type="match status" value="1"/>
</dbReference>
<evidence type="ECO:0000256" key="2">
    <source>
        <dbReference type="ARBA" id="ARBA00023015"/>
    </source>
</evidence>
<dbReference type="AlphaFoldDB" id="A0A4U3KSP4"/>
<dbReference type="PROSITE" id="PS50110">
    <property type="entry name" value="RESPONSE_REGULATORY"/>
    <property type="match status" value="1"/>
</dbReference>
<evidence type="ECO:0000313" key="9">
    <source>
        <dbReference type="Proteomes" id="UP000305848"/>
    </source>
</evidence>
<evidence type="ECO:0000313" key="8">
    <source>
        <dbReference type="EMBL" id="TKK65388.1"/>
    </source>
</evidence>
<evidence type="ECO:0000256" key="1">
    <source>
        <dbReference type="ARBA" id="ARBA00022553"/>
    </source>
</evidence>
<dbReference type="Proteomes" id="UP000305848">
    <property type="component" value="Unassembled WGS sequence"/>
</dbReference>
<dbReference type="Pfam" id="PF00196">
    <property type="entry name" value="GerE"/>
    <property type="match status" value="1"/>
</dbReference>
<dbReference type="RefSeq" id="WP_137263586.1">
    <property type="nucleotide sequence ID" value="NZ_SZQL01000021.1"/>
</dbReference>
<dbReference type="GO" id="GO:0003677">
    <property type="term" value="F:DNA binding"/>
    <property type="evidence" value="ECO:0007669"/>
    <property type="project" value="UniProtKB-KW"/>
</dbReference>
<dbReference type="InterPro" id="IPR039420">
    <property type="entry name" value="WalR-like"/>
</dbReference>
<dbReference type="GO" id="GO:0000160">
    <property type="term" value="P:phosphorelay signal transduction system"/>
    <property type="evidence" value="ECO:0007669"/>
    <property type="project" value="InterPro"/>
</dbReference>
<dbReference type="PANTHER" id="PTHR43214">
    <property type="entry name" value="TWO-COMPONENT RESPONSE REGULATOR"/>
    <property type="match status" value="1"/>
</dbReference>
<proteinExistence type="predicted"/>
<dbReference type="PANTHER" id="PTHR43214:SF24">
    <property type="entry name" value="TRANSCRIPTIONAL REGULATORY PROTEIN NARL-RELATED"/>
    <property type="match status" value="1"/>
</dbReference>
<sequence>MEIKVAIFEDNKLLRESLQQLVNSVEDMVCNGAFADANKLERNIQSANPDVVMMDIDMPGVSGIEAVQIIKEKFPHIHILMQTVFEENDKIFAAICAGASGYMLKKTAPQKMIEAIRETHFGGAPMTASVAIKVLQMVRQQSPTSTHEFIDLSERENEILALLVKAKSYKAIASTCFVSIDTVKTHVRHIYEKLHVHSKSEAVAKAIHQKLV</sequence>
<keyword evidence="9" id="KW-1185">Reference proteome</keyword>
<keyword evidence="2" id="KW-0805">Transcription regulation</keyword>
<evidence type="ECO:0000256" key="5">
    <source>
        <dbReference type="PROSITE-ProRule" id="PRU00169"/>
    </source>
</evidence>
<dbReference type="SUPFAM" id="SSF46894">
    <property type="entry name" value="C-terminal effector domain of the bipartite response regulators"/>
    <property type="match status" value="1"/>
</dbReference>
<keyword evidence="4" id="KW-0804">Transcription</keyword>
<evidence type="ECO:0000256" key="3">
    <source>
        <dbReference type="ARBA" id="ARBA00023125"/>
    </source>
</evidence>
<protein>
    <submittedName>
        <fullName evidence="8">Response regulator transcription factor</fullName>
    </submittedName>
</protein>
<dbReference type="OrthoDB" id="9797341at2"/>
<dbReference type="EMBL" id="SZQL01000021">
    <property type="protein sequence ID" value="TKK65388.1"/>
    <property type="molecule type" value="Genomic_DNA"/>
</dbReference>
<gene>
    <name evidence="8" type="ORF">FC093_19965</name>
</gene>
<dbReference type="Pfam" id="PF00072">
    <property type="entry name" value="Response_reg"/>
    <property type="match status" value="1"/>
</dbReference>
<dbReference type="SMART" id="SM00421">
    <property type="entry name" value="HTH_LUXR"/>
    <property type="match status" value="1"/>
</dbReference>
<feature type="domain" description="HTH luxR-type" evidence="6">
    <location>
        <begin position="145"/>
        <end position="210"/>
    </location>
</feature>
<feature type="domain" description="Response regulatory" evidence="7">
    <location>
        <begin position="4"/>
        <end position="120"/>
    </location>
</feature>
<name>A0A4U3KSP4_9BACT</name>
<keyword evidence="3" id="KW-0238">DNA-binding</keyword>
<dbReference type="InterPro" id="IPR058245">
    <property type="entry name" value="NreC/VraR/RcsB-like_REC"/>
</dbReference>
<dbReference type="InterPro" id="IPR011006">
    <property type="entry name" value="CheY-like_superfamily"/>
</dbReference>
<dbReference type="PRINTS" id="PR00038">
    <property type="entry name" value="HTHLUXR"/>
</dbReference>
<evidence type="ECO:0000259" key="6">
    <source>
        <dbReference type="PROSITE" id="PS50043"/>
    </source>
</evidence>
<organism evidence="8 9">
    <name type="scientific">Ilyomonas limi</name>
    <dbReference type="NCBI Taxonomy" id="2575867"/>
    <lineage>
        <taxon>Bacteria</taxon>
        <taxon>Pseudomonadati</taxon>
        <taxon>Bacteroidota</taxon>
        <taxon>Chitinophagia</taxon>
        <taxon>Chitinophagales</taxon>
        <taxon>Chitinophagaceae</taxon>
        <taxon>Ilyomonas</taxon>
    </lineage>
</organism>
<dbReference type="Gene3D" id="3.40.50.2300">
    <property type="match status" value="1"/>
</dbReference>
<dbReference type="CDD" id="cd17535">
    <property type="entry name" value="REC_NarL-like"/>
    <property type="match status" value="1"/>
</dbReference>
<dbReference type="PROSITE" id="PS50043">
    <property type="entry name" value="HTH_LUXR_2"/>
    <property type="match status" value="1"/>
</dbReference>
<dbReference type="InterPro" id="IPR001789">
    <property type="entry name" value="Sig_transdc_resp-reg_receiver"/>
</dbReference>
<feature type="modified residue" description="4-aspartylphosphate" evidence="5">
    <location>
        <position position="55"/>
    </location>
</feature>
<accession>A0A4U3KSP4</accession>
<dbReference type="GO" id="GO:0006355">
    <property type="term" value="P:regulation of DNA-templated transcription"/>
    <property type="evidence" value="ECO:0007669"/>
    <property type="project" value="InterPro"/>
</dbReference>
<comment type="caution">
    <text evidence="8">The sequence shown here is derived from an EMBL/GenBank/DDBJ whole genome shotgun (WGS) entry which is preliminary data.</text>
</comment>
<dbReference type="InterPro" id="IPR000792">
    <property type="entry name" value="Tscrpt_reg_LuxR_C"/>
</dbReference>
<keyword evidence="1 5" id="KW-0597">Phosphoprotein</keyword>